<dbReference type="PANTHER" id="PTHR10543">
    <property type="entry name" value="BETA-CAROTENE DIOXYGENASE"/>
    <property type="match status" value="1"/>
</dbReference>
<keyword evidence="4 5" id="KW-0408">Iron</keyword>
<reference evidence="6" key="1">
    <citation type="submission" date="2022-01" db="EMBL/GenBank/DDBJ databases">
        <title>Genome Sequence Resource for Two Populations of Ditylenchus destructor, the Migratory Endoparasitic Phytonematode.</title>
        <authorList>
            <person name="Zhang H."/>
            <person name="Lin R."/>
            <person name="Xie B."/>
        </authorList>
    </citation>
    <scope>NUCLEOTIDE SEQUENCE</scope>
    <source>
        <strain evidence="6">BazhouSP</strain>
    </source>
</reference>
<feature type="binding site" evidence="5">
    <location>
        <position position="309"/>
    </location>
    <ligand>
        <name>Fe cation</name>
        <dbReference type="ChEBI" id="CHEBI:24875"/>
        <note>catalytic</note>
    </ligand>
</feature>
<proteinExistence type="inferred from homology"/>
<keyword evidence="2 5" id="KW-0479">Metal-binding</keyword>
<feature type="binding site" evidence="5">
    <location>
        <position position="529"/>
    </location>
    <ligand>
        <name>Fe cation</name>
        <dbReference type="ChEBI" id="CHEBI:24875"/>
        <note>catalytic</note>
    </ligand>
</feature>
<evidence type="ECO:0000256" key="3">
    <source>
        <dbReference type="ARBA" id="ARBA00023002"/>
    </source>
</evidence>
<keyword evidence="7" id="KW-1185">Reference proteome</keyword>
<dbReference type="Proteomes" id="UP001201812">
    <property type="component" value="Unassembled WGS sequence"/>
</dbReference>
<dbReference type="GO" id="GO:0003834">
    <property type="term" value="F:beta-carotene 15,15'-dioxygenase activity"/>
    <property type="evidence" value="ECO:0007669"/>
    <property type="project" value="TreeGrafter"/>
</dbReference>
<accession>A0AAD4R4U9</accession>
<evidence type="ECO:0000313" key="7">
    <source>
        <dbReference type="Proteomes" id="UP001201812"/>
    </source>
</evidence>
<gene>
    <name evidence="6" type="ORF">DdX_11032</name>
</gene>
<dbReference type="PANTHER" id="PTHR10543:SF24">
    <property type="entry name" value="CAROTENOID ISOMEROOXYGENASE"/>
    <property type="match status" value="1"/>
</dbReference>
<name>A0AAD4R4U9_9BILA</name>
<dbReference type="InterPro" id="IPR004294">
    <property type="entry name" value="Carotenoid_Oase"/>
</dbReference>
<dbReference type="GO" id="GO:0016121">
    <property type="term" value="P:carotene catabolic process"/>
    <property type="evidence" value="ECO:0007669"/>
    <property type="project" value="TreeGrafter"/>
</dbReference>
<feature type="binding site" evidence="5">
    <location>
        <position position="174"/>
    </location>
    <ligand>
        <name>Fe cation</name>
        <dbReference type="ChEBI" id="CHEBI:24875"/>
        <note>catalytic</note>
    </ligand>
</feature>
<evidence type="ECO:0000313" key="6">
    <source>
        <dbReference type="EMBL" id="KAI1710020.1"/>
    </source>
</evidence>
<comment type="similarity">
    <text evidence="1">Belongs to the carotenoid oxygenase family.</text>
</comment>
<dbReference type="GO" id="GO:0042574">
    <property type="term" value="P:retinal metabolic process"/>
    <property type="evidence" value="ECO:0007669"/>
    <property type="project" value="TreeGrafter"/>
</dbReference>
<feature type="binding site" evidence="5">
    <location>
        <position position="237"/>
    </location>
    <ligand>
        <name>Fe cation</name>
        <dbReference type="ChEBI" id="CHEBI:24875"/>
        <note>catalytic</note>
    </ligand>
</feature>
<evidence type="ECO:0000256" key="5">
    <source>
        <dbReference type="PIRSR" id="PIRSR604294-1"/>
    </source>
</evidence>
<comment type="cofactor">
    <cofactor evidence="5">
        <name>Fe(2+)</name>
        <dbReference type="ChEBI" id="CHEBI:29033"/>
    </cofactor>
    <text evidence="5">Binds 1 Fe(2+) ion per subunit.</text>
</comment>
<evidence type="ECO:0000256" key="1">
    <source>
        <dbReference type="ARBA" id="ARBA00006787"/>
    </source>
</evidence>
<dbReference type="Pfam" id="PF03055">
    <property type="entry name" value="RPE65"/>
    <property type="match status" value="1"/>
</dbReference>
<dbReference type="EMBL" id="JAKKPZ010000028">
    <property type="protein sequence ID" value="KAI1710020.1"/>
    <property type="molecule type" value="Genomic_DNA"/>
</dbReference>
<protein>
    <submittedName>
        <fullName evidence="6">Retinal pigment epithelial membrane protein domain-containing protein</fullName>
    </submittedName>
</protein>
<sequence length="536" mass="61018">MSLNWEKNFDTATEAATPTECRVLGELPAWLSVTLLRNGPGRYKFGVTEMRHWFDGMAFMQKYYFKNSKVYFSAKYLKSETYNSNMAAQRIVVSQFGTRSFPDPCKNIFSRSFTHVFPEKEPMDNGVVNFIEYGDSVYAVTESPHMTKIDQNTLDTICMEDVSKYVSLHTSSAHHHMDNQGNVFNFGMRFGKKTSIVFVKTDAPQANIPEDKTDVFGKSTTILGTIPLADNDPCYVHSFGMTENHLISFESPLKMALWKIMLIRFNNKSGAETLDWKKTDKCSLVHIFNYKTGEAIPTVYKVEPFFTFHHANAYEKDGLLFVDYCAYYNPDVGCLNLEEMRKNNFFPDGFECYLKRVVIPIEIPKSAKSGEDLLKNKKGYHGQCKAILTVNKSKMLSVDLRSETLCTIPIEFPRYNYAWNAQEYKYMYGAMIFKSEEEPLAGLRTRNSSIAMDSTGTAQDATIVDPTRSSAAHDTVEQVEDDNVSDIAFNANHRASLIVKVDVENKSHARTFEEVARCYIPQRVPFAFHGITTSNK</sequence>
<evidence type="ECO:0000256" key="4">
    <source>
        <dbReference type="ARBA" id="ARBA00023004"/>
    </source>
</evidence>
<keyword evidence="3" id="KW-0560">Oxidoreductase</keyword>
<dbReference type="AlphaFoldDB" id="A0AAD4R4U9"/>
<dbReference type="GO" id="GO:0010436">
    <property type="term" value="F:carotenoid dioxygenase activity"/>
    <property type="evidence" value="ECO:0007669"/>
    <property type="project" value="TreeGrafter"/>
</dbReference>
<evidence type="ECO:0000256" key="2">
    <source>
        <dbReference type="ARBA" id="ARBA00022723"/>
    </source>
</evidence>
<organism evidence="6 7">
    <name type="scientific">Ditylenchus destructor</name>
    <dbReference type="NCBI Taxonomy" id="166010"/>
    <lineage>
        <taxon>Eukaryota</taxon>
        <taxon>Metazoa</taxon>
        <taxon>Ecdysozoa</taxon>
        <taxon>Nematoda</taxon>
        <taxon>Chromadorea</taxon>
        <taxon>Rhabditida</taxon>
        <taxon>Tylenchina</taxon>
        <taxon>Tylenchomorpha</taxon>
        <taxon>Sphaerularioidea</taxon>
        <taxon>Anguinidae</taxon>
        <taxon>Anguininae</taxon>
        <taxon>Ditylenchus</taxon>
    </lineage>
</organism>
<dbReference type="GO" id="GO:0046872">
    <property type="term" value="F:metal ion binding"/>
    <property type="evidence" value="ECO:0007669"/>
    <property type="project" value="UniProtKB-KW"/>
</dbReference>
<comment type="caution">
    <text evidence="6">The sequence shown here is derived from an EMBL/GenBank/DDBJ whole genome shotgun (WGS) entry which is preliminary data.</text>
</comment>